<reference evidence="1 2" key="1">
    <citation type="submission" date="2017-11" db="EMBL/GenBank/DDBJ databases">
        <authorList>
            <person name="Seth-Smith MB H."/>
        </authorList>
    </citation>
    <scope>NUCLEOTIDE SEQUENCE [LARGE SCALE GENOMIC DNA]</scope>
    <source>
        <strain evidence="1">E</strain>
    </source>
</reference>
<evidence type="ECO:0000313" key="1">
    <source>
        <dbReference type="EMBL" id="VBB15433.1"/>
    </source>
</evidence>
<proteinExistence type="predicted"/>
<dbReference type="Proteomes" id="UP000268684">
    <property type="component" value="Chromosome II"/>
</dbReference>
<gene>
    <name evidence="1" type="ORF">BSTAB16_5629</name>
</gene>
<accession>A0AAJ5NC26</accession>
<organism evidence="1 2">
    <name type="scientific">Burkholderia stabilis</name>
    <dbReference type="NCBI Taxonomy" id="95485"/>
    <lineage>
        <taxon>Bacteria</taxon>
        <taxon>Pseudomonadati</taxon>
        <taxon>Pseudomonadota</taxon>
        <taxon>Betaproteobacteria</taxon>
        <taxon>Burkholderiales</taxon>
        <taxon>Burkholderiaceae</taxon>
        <taxon>Burkholderia</taxon>
        <taxon>Burkholderia cepacia complex</taxon>
    </lineage>
</organism>
<dbReference type="AlphaFoldDB" id="A0AAJ5NC26"/>
<sequence>MRSKELLVFLFDDGLGGEKVSGKYSSERDQQFAMKATLSLVDGEQIKDVNTK</sequence>
<evidence type="ECO:0000313" key="2">
    <source>
        <dbReference type="Proteomes" id="UP000268684"/>
    </source>
</evidence>
<dbReference type="EMBL" id="LR025743">
    <property type="protein sequence ID" value="VBB15433.1"/>
    <property type="molecule type" value="Genomic_DNA"/>
</dbReference>
<keyword evidence="2" id="KW-1185">Reference proteome</keyword>
<protein>
    <submittedName>
        <fullName evidence="1">Uncharacterized protein</fullName>
    </submittedName>
</protein>
<name>A0AAJ5NC26_9BURK</name>